<reference evidence="2 3" key="1">
    <citation type="submission" date="2022-03" db="EMBL/GenBank/DDBJ databases">
        <authorList>
            <person name="Macdonald S."/>
            <person name="Ahmed S."/>
            <person name="Newling K."/>
        </authorList>
    </citation>
    <scope>NUCLEOTIDE SEQUENCE [LARGE SCALE GENOMIC DNA]</scope>
</reference>
<name>A0ABC8KXQ7_ERUVS</name>
<dbReference type="Proteomes" id="UP001642260">
    <property type="component" value="Unassembled WGS sequence"/>
</dbReference>
<evidence type="ECO:0000313" key="2">
    <source>
        <dbReference type="EMBL" id="CAH8361095.1"/>
    </source>
</evidence>
<feature type="region of interest" description="Disordered" evidence="1">
    <location>
        <begin position="167"/>
        <end position="211"/>
    </location>
</feature>
<feature type="compositionally biased region" description="Basic and acidic residues" evidence="1">
    <location>
        <begin position="96"/>
        <end position="109"/>
    </location>
</feature>
<feature type="compositionally biased region" description="Basic and acidic residues" evidence="1">
    <location>
        <begin position="192"/>
        <end position="205"/>
    </location>
</feature>
<gene>
    <name evidence="2" type="ORF">ERUC_LOCUS26851</name>
</gene>
<feature type="region of interest" description="Disordered" evidence="1">
    <location>
        <begin position="26"/>
        <end position="134"/>
    </location>
</feature>
<protein>
    <submittedName>
        <fullName evidence="2">Uncharacterized protein</fullName>
    </submittedName>
</protein>
<sequence length="211" mass="23261">MNAIRDSMNEVNKKFNSLPNHVTLLKNKEKSARVSEPSLGVLQSEEESDTQSEEEGGENSSKKDKDDNPSEEYGGATLLKKDGDDIPSEEDGGDIPSEKNKDGGSKDDNVLAIANQVQSEHGNSDDKMNDSAEMSAAAAQLESKMYEKGKTEKAKIEKKKKKRARIYDGKEVVPLKKTKGNNVRSPIGPRRQSREAAQKQKKEVYDGIAYT</sequence>
<comment type="caution">
    <text evidence="2">The sequence shown here is derived from an EMBL/GenBank/DDBJ whole genome shotgun (WGS) entry which is preliminary data.</text>
</comment>
<dbReference type="EMBL" id="CAKOAT010297377">
    <property type="protein sequence ID" value="CAH8361095.1"/>
    <property type="molecule type" value="Genomic_DNA"/>
</dbReference>
<organism evidence="2 3">
    <name type="scientific">Eruca vesicaria subsp. sativa</name>
    <name type="common">Garden rocket</name>
    <name type="synonym">Eruca sativa</name>
    <dbReference type="NCBI Taxonomy" id="29727"/>
    <lineage>
        <taxon>Eukaryota</taxon>
        <taxon>Viridiplantae</taxon>
        <taxon>Streptophyta</taxon>
        <taxon>Embryophyta</taxon>
        <taxon>Tracheophyta</taxon>
        <taxon>Spermatophyta</taxon>
        <taxon>Magnoliopsida</taxon>
        <taxon>eudicotyledons</taxon>
        <taxon>Gunneridae</taxon>
        <taxon>Pentapetalae</taxon>
        <taxon>rosids</taxon>
        <taxon>malvids</taxon>
        <taxon>Brassicales</taxon>
        <taxon>Brassicaceae</taxon>
        <taxon>Brassiceae</taxon>
        <taxon>Eruca</taxon>
    </lineage>
</organism>
<feature type="region of interest" description="Disordered" evidence="1">
    <location>
        <begin position="1"/>
        <end position="20"/>
    </location>
</feature>
<accession>A0ABC8KXQ7</accession>
<evidence type="ECO:0000256" key="1">
    <source>
        <dbReference type="SAM" id="MobiDB-lite"/>
    </source>
</evidence>
<keyword evidence="3" id="KW-1185">Reference proteome</keyword>
<dbReference type="AlphaFoldDB" id="A0ABC8KXQ7"/>
<feature type="compositionally biased region" description="Acidic residues" evidence="1">
    <location>
        <begin position="44"/>
        <end position="57"/>
    </location>
</feature>
<evidence type="ECO:0000313" key="3">
    <source>
        <dbReference type="Proteomes" id="UP001642260"/>
    </source>
</evidence>
<proteinExistence type="predicted"/>